<dbReference type="Gene3D" id="1.10.287.1490">
    <property type="match status" value="1"/>
</dbReference>
<evidence type="ECO:0000256" key="1">
    <source>
        <dbReference type="ARBA" id="ARBA00010873"/>
    </source>
</evidence>
<keyword evidence="3" id="KW-0175">Coiled coil</keyword>
<sequence length="562" mass="65664">MKRNSFIEMAKLHDLSGRITYISSHAKQEHLYEVYTTEPDRAFWRELAKCNQEEFEKSGTNGKCIEARELMIALPESFINYEHDYLLKKMADEFKEKYGVECFAALHHNKRKTNLHIHMVFAERKRLEQPTEKIATRNMFYNEQGRHVRTKKEILDGDGNIRQGCKIIKKGEVYERKIFTVKDERFKQESFLDGVKVFYTDLINQMVLDDRDRLSIFDKNGPYLATKKVGKNNPKAEEIKSDNEIRMEWNRTVDRAIVSGVSEAEIVELKKTEITDKVKESVEQNGQRPELFGEIVRAAILLLELLIMKAMQKVIDIVEKVIGNGVSVIKETSKETDSRIHAGDDPGFQLERKEIPFPIDPHRKLDMKKNTEYSMTASKEKESIIKQVKAERKPVLVEKEQPAERPPQPKPSVLASKYPRLKEIEGRLKDQNKAIFGREKQRDMLKKELSECTGIFKGGRRRELQQEIDSFDNQIFNMKKRLSSIVKEHHFDSMQAFYKELDVAKRENQNYEAACAEYEKTYGEKVVDTKSVRDRLRQKERAIKEREAGRVHQARQNDKGAR</sequence>
<evidence type="ECO:0000256" key="3">
    <source>
        <dbReference type="SAM" id="Coils"/>
    </source>
</evidence>
<keyword evidence="7" id="KW-1185">Reference proteome</keyword>
<evidence type="ECO:0000256" key="4">
    <source>
        <dbReference type="SAM" id="MobiDB-lite"/>
    </source>
</evidence>
<dbReference type="Gene3D" id="3.30.930.30">
    <property type="match status" value="1"/>
</dbReference>
<evidence type="ECO:0000259" key="5">
    <source>
        <dbReference type="Pfam" id="PF03389"/>
    </source>
</evidence>
<proteinExistence type="inferred from homology"/>
<organism evidence="6 7">
    <name type="scientific">Parablautia intestinalis</name>
    <dbReference type="NCBI Taxonomy" id="2320100"/>
    <lineage>
        <taxon>Bacteria</taxon>
        <taxon>Bacillati</taxon>
        <taxon>Bacillota</taxon>
        <taxon>Clostridia</taxon>
        <taxon>Lachnospirales</taxon>
        <taxon>Lachnospiraceae</taxon>
        <taxon>Parablautia</taxon>
    </lineage>
</organism>
<comment type="similarity">
    <text evidence="1">Belongs to the MobA/MobL family.</text>
</comment>
<evidence type="ECO:0000313" key="7">
    <source>
        <dbReference type="Proteomes" id="UP000280696"/>
    </source>
</evidence>
<name>A0A3A9A7R1_9FIRM</name>
<comment type="caution">
    <text evidence="6">The sequence shown here is derived from an EMBL/GenBank/DDBJ whole genome shotgun (WGS) entry which is preliminary data.</text>
</comment>
<feature type="domain" description="MobA/MobL protein" evidence="5">
    <location>
        <begin position="56"/>
        <end position="205"/>
    </location>
</feature>
<dbReference type="EMBL" id="RAYQ01000043">
    <property type="protein sequence ID" value="RKI87284.1"/>
    <property type="molecule type" value="Genomic_DNA"/>
</dbReference>
<dbReference type="Pfam" id="PF03389">
    <property type="entry name" value="MobA_MobL"/>
    <property type="match status" value="1"/>
</dbReference>
<gene>
    <name evidence="6" type="ORF">D7V94_21280</name>
</gene>
<dbReference type="InterPro" id="IPR005053">
    <property type="entry name" value="MobA_MobL"/>
</dbReference>
<dbReference type="OrthoDB" id="1651392at2"/>
<feature type="region of interest" description="Disordered" evidence="4">
    <location>
        <begin position="541"/>
        <end position="562"/>
    </location>
</feature>
<accession>A0A3A9A7R1</accession>
<protein>
    <submittedName>
        <fullName evidence="6">MobA/MobL family protein</fullName>
    </submittedName>
</protein>
<dbReference type="RefSeq" id="WP_120472279.1">
    <property type="nucleotide sequence ID" value="NZ_RAYQ01000043.1"/>
</dbReference>
<feature type="coiled-coil region" evidence="3">
    <location>
        <begin position="461"/>
        <end position="521"/>
    </location>
</feature>
<dbReference type="Proteomes" id="UP000280696">
    <property type="component" value="Unassembled WGS sequence"/>
</dbReference>
<evidence type="ECO:0000313" key="6">
    <source>
        <dbReference type="EMBL" id="RKI87284.1"/>
    </source>
</evidence>
<evidence type="ECO:0000256" key="2">
    <source>
        <dbReference type="ARBA" id="ARBA00022971"/>
    </source>
</evidence>
<reference evidence="6 7" key="1">
    <citation type="submission" date="2018-09" db="EMBL/GenBank/DDBJ databases">
        <title>Murine metabolic-syndrome-specific gut microbial biobank.</title>
        <authorList>
            <person name="Liu C."/>
        </authorList>
    </citation>
    <scope>NUCLEOTIDE SEQUENCE [LARGE SCALE GENOMIC DNA]</scope>
    <source>
        <strain evidence="6 7">0.1xD8-82</strain>
    </source>
</reference>
<keyword evidence="2" id="KW-0184">Conjugation</keyword>
<dbReference type="AlphaFoldDB" id="A0A3A9A7R1"/>